<dbReference type="InParanoid" id="A0A804IAQ7"/>
<reference evidence="1" key="1">
    <citation type="submission" date="2021-03" db="EMBL/GenBank/DDBJ databases">
        <authorList>
            <consortium name="Genoscope - CEA"/>
            <person name="William W."/>
        </authorList>
    </citation>
    <scope>NUCLEOTIDE SEQUENCE</scope>
    <source>
        <strain evidence="1">Doubled-haploid Pahang</strain>
    </source>
</reference>
<keyword evidence="3" id="KW-1185">Reference proteome</keyword>
<sequence>MRPMRVNSAIKAKHGREVALGQYLIRFRGPSRSMEDLCCSPSSLKFKFMLSKRPSRLIFLVLKLS</sequence>
<dbReference type="Gramene" id="Ma03_t10880.1">
    <property type="protein sequence ID" value="Ma03_p10880.1"/>
    <property type="gene ID" value="Ma03_g10880"/>
</dbReference>
<gene>
    <name evidence="1" type="ORF">GSMUA_213840.1</name>
</gene>
<dbReference type="AlphaFoldDB" id="A0A804IAQ7"/>
<name>A0A804IAQ7_MUSAM</name>
<dbReference type="EMBL" id="HG996468">
    <property type="protein sequence ID" value="CAG1849798.1"/>
    <property type="molecule type" value="Genomic_DNA"/>
</dbReference>
<protein>
    <submittedName>
        <fullName evidence="1">(wild Malaysian banana) hypothetical protein</fullName>
    </submittedName>
</protein>
<evidence type="ECO:0000313" key="2">
    <source>
        <dbReference type="EnsemblPlants" id="Ma03_p10880.1"/>
    </source>
</evidence>
<proteinExistence type="predicted"/>
<organism evidence="2 3">
    <name type="scientific">Musa acuminata subsp. malaccensis</name>
    <name type="common">Wild banana</name>
    <name type="synonym">Musa malaccensis</name>
    <dbReference type="NCBI Taxonomy" id="214687"/>
    <lineage>
        <taxon>Eukaryota</taxon>
        <taxon>Viridiplantae</taxon>
        <taxon>Streptophyta</taxon>
        <taxon>Embryophyta</taxon>
        <taxon>Tracheophyta</taxon>
        <taxon>Spermatophyta</taxon>
        <taxon>Magnoliopsida</taxon>
        <taxon>Liliopsida</taxon>
        <taxon>Zingiberales</taxon>
        <taxon>Musaceae</taxon>
        <taxon>Musa</taxon>
    </lineage>
</organism>
<evidence type="ECO:0000313" key="1">
    <source>
        <dbReference type="EMBL" id="CAG1849798.1"/>
    </source>
</evidence>
<reference evidence="2" key="2">
    <citation type="submission" date="2021-05" db="UniProtKB">
        <authorList>
            <consortium name="EnsemblPlants"/>
        </authorList>
    </citation>
    <scope>IDENTIFICATION</scope>
    <source>
        <strain evidence="2">subsp. malaccensis</strain>
    </source>
</reference>
<dbReference type="EnsemblPlants" id="Ma03_t10880.1">
    <property type="protein sequence ID" value="Ma03_p10880.1"/>
    <property type="gene ID" value="Ma03_g10880"/>
</dbReference>
<evidence type="ECO:0000313" key="3">
    <source>
        <dbReference type="Proteomes" id="UP000012960"/>
    </source>
</evidence>
<accession>A0A804IAQ7</accession>
<dbReference type="Proteomes" id="UP000012960">
    <property type="component" value="Unplaced"/>
</dbReference>